<dbReference type="SMART" id="SM00347">
    <property type="entry name" value="HTH_MARR"/>
    <property type="match status" value="1"/>
</dbReference>
<keyword evidence="3" id="KW-1185">Reference proteome</keyword>
<proteinExistence type="predicted"/>
<evidence type="ECO:0000313" key="3">
    <source>
        <dbReference type="Proteomes" id="UP000494329"/>
    </source>
</evidence>
<gene>
    <name evidence="2" type="ORF">LMG29739_02474</name>
</gene>
<accession>A0A6J5DSR0</accession>
<sequence length="143" mass="15955">MEPLTADDDCFALCQASRLISRFYGRHLARAGLTTTQYSIIDHLHRLGDMTTHQLSVAMVVDPGSIMQSIRLMQRDGLVASRTDSGRELTIALTASGAARLEIARVHWATAQSEFEQCFGSRRMKALRHELFDLTDKSMSDPT</sequence>
<evidence type="ECO:0000313" key="2">
    <source>
        <dbReference type="EMBL" id="CAB3756544.1"/>
    </source>
</evidence>
<dbReference type="RefSeq" id="WP_175111198.1">
    <property type="nucleotide sequence ID" value="NZ_CADIKF010000016.1"/>
</dbReference>
<dbReference type="Proteomes" id="UP000494329">
    <property type="component" value="Unassembled WGS sequence"/>
</dbReference>
<dbReference type="InterPro" id="IPR036388">
    <property type="entry name" value="WH-like_DNA-bd_sf"/>
</dbReference>
<organism evidence="2 3">
    <name type="scientific">Paraburkholderia solisilvae</name>
    <dbReference type="NCBI Taxonomy" id="624376"/>
    <lineage>
        <taxon>Bacteria</taxon>
        <taxon>Pseudomonadati</taxon>
        <taxon>Pseudomonadota</taxon>
        <taxon>Betaproteobacteria</taxon>
        <taxon>Burkholderiales</taxon>
        <taxon>Burkholderiaceae</taxon>
        <taxon>Paraburkholderia</taxon>
    </lineage>
</organism>
<dbReference type="Gene3D" id="1.10.10.10">
    <property type="entry name" value="Winged helix-like DNA-binding domain superfamily/Winged helix DNA-binding domain"/>
    <property type="match status" value="1"/>
</dbReference>
<dbReference type="GO" id="GO:0003700">
    <property type="term" value="F:DNA-binding transcription factor activity"/>
    <property type="evidence" value="ECO:0007669"/>
    <property type="project" value="InterPro"/>
</dbReference>
<protein>
    <recommendedName>
        <fullName evidence="1">HTH marR-type domain-containing protein</fullName>
    </recommendedName>
</protein>
<dbReference type="SUPFAM" id="SSF46785">
    <property type="entry name" value="Winged helix' DNA-binding domain"/>
    <property type="match status" value="1"/>
</dbReference>
<evidence type="ECO:0000259" key="1">
    <source>
        <dbReference type="SMART" id="SM00347"/>
    </source>
</evidence>
<dbReference type="InterPro" id="IPR000835">
    <property type="entry name" value="HTH_MarR-typ"/>
</dbReference>
<feature type="domain" description="HTH marR-type" evidence="1">
    <location>
        <begin position="26"/>
        <end position="124"/>
    </location>
</feature>
<dbReference type="InterPro" id="IPR036390">
    <property type="entry name" value="WH_DNA-bd_sf"/>
</dbReference>
<dbReference type="AlphaFoldDB" id="A0A6J5DSR0"/>
<dbReference type="Pfam" id="PF12802">
    <property type="entry name" value="MarR_2"/>
    <property type="match status" value="1"/>
</dbReference>
<reference evidence="2 3" key="1">
    <citation type="submission" date="2020-04" db="EMBL/GenBank/DDBJ databases">
        <authorList>
            <person name="De Canck E."/>
        </authorList>
    </citation>
    <scope>NUCLEOTIDE SEQUENCE [LARGE SCALE GENOMIC DNA]</scope>
    <source>
        <strain evidence="2 3">LMG 29739</strain>
    </source>
</reference>
<name>A0A6J5DSR0_9BURK</name>
<dbReference type="EMBL" id="CADIKF010000016">
    <property type="protein sequence ID" value="CAB3756544.1"/>
    <property type="molecule type" value="Genomic_DNA"/>
</dbReference>